<evidence type="ECO:0000313" key="4">
    <source>
        <dbReference type="EMBL" id="MDC9596923.1"/>
    </source>
</evidence>
<keyword evidence="5" id="KW-1185">Reference proteome</keyword>
<evidence type="ECO:0000256" key="1">
    <source>
        <dbReference type="ARBA" id="ARBA00022603"/>
    </source>
</evidence>
<evidence type="ECO:0000259" key="3">
    <source>
        <dbReference type="Pfam" id="PF01555"/>
    </source>
</evidence>
<protein>
    <submittedName>
        <fullName evidence="4">DNA methyltransferase</fullName>
    </submittedName>
</protein>
<accession>A0ABT5LR92</accession>
<keyword evidence="1 4" id="KW-0489">Methyltransferase</keyword>
<dbReference type="InterPro" id="IPR029063">
    <property type="entry name" value="SAM-dependent_MTases_sf"/>
</dbReference>
<dbReference type="Gene3D" id="3.40.50.150">
    <property type="entry name" value="Vaccinia Virus protein VP39"/>
    <property type="match status" value="1"/>
</dbReference>
<dbReference type="GO" id="GO:0032259">
    <property type="term" value="P:methylation"/>
    <property type="evidence" value="ECO:0007669"/>
    <property type="project" value="UniProtKB-KW"/>
</dbReference>
<dbReference type="GO" id="GO:0008168">
    <property type="term" value="F:methyltransferase activity"/>
    <property type="evidence" value="ECO:0007669"/>
    <property type="project" value="UniProtKB-KW"/>
</dbReference>
<dbReference type="Pfam" id="PF01555">
    <property type="entry name" value="N6_N4_Mtase"/>
    <property type="match status" value="1"/>
</dbReference>
<reference evidence="4 5" key="1">
    <citation type="submission" date="2023-02" db="EMBL/GenBank/DDBJ databases">
        <title>Entomopathogenic bacteria.</title>
        <authorList>
            <person name="Machado R.A."/>
        </authorList>
    </citation>
    <scope>NUCLEOTIDE SEQUENCE [LARGE SCALE GENOMIC DNA]</scope>
    <source>
        <strain evidence="4 5">XENO-2</strain>
    </source>
</reference>
<keyword evidence="2" id="KW-0808">Transferase</keyword>
<gene>
    <name evidence="4" type="ORF">PSI14_08575</name>
</gene>
<feature type="non-terminal residue" evidence="4">
    <location>
        <position position="1"/>
    </location>
</feature>
<dbReference type="InterPro" id="IPR002941">
    <property type="entry name" value="DNA_methylase_N4/N6"/>
</dbReference>
<proteinExistence type="predicted"/>
<comment type="caution">
    <text evidence="4">The sequence shown here is derived from an EMBL/GenBank/DDBJ whole genome shotgun (WGS) entry which is preliminary data.</text>
</comment>
<dbReference type="SUPFAM" id="SSF53335">
    <property type="entry name" value="S-adenosyl-L-methionine-dependent methyltransferases"/>
    <property type="match status" value="1"/>
</dbReference>
<dbReference type="RefSeq" id="WP_273575516.1">
    <property type="nucleotide sequence ID" value="NZ_JAQRFN010000008.1"/>
</dbReference>
<organism evidence="4 5">
    <name type="scientific">Xenorhabdus anantnagensis</name>
    <dbReference type="NCBI Taxonomy" id="3025875"/>
    <lineage>
        <taxon>Bacteria</taxon>
        <taxon>Pseudomonadati</taxon>
        <taxon>Pseudomonadota</taxon>
        <taxon>Gammaproteobacteria</taxon>
        <taxon>Enterobacterales</taxon>
        <taxon>Morganellaceae</taxon>
        <taxon>Xenorhabdus</taxon>
    </lineage>
</organism>
<evidence type="ECO:0000313" key="5">
    <source>
        <dbReference type="Proteomes" id="UP001220225"/>
    </source>
</evidence>
<dbReference type="EMBL" id="JAQRFN010000008">
    <property type="protein sequence ID" value="MDC9596923.1"/>
    <property type="molecule type" value="Genomic_DNA"/>
</dbReference>
<name>A0ABT5LR92_9GAMM</name>
<dbReference type="Proteomes" id="UP001220225">
    <property type="component" value="Unassembled WGS sequence"/>
</dbReference>
<feature type="domain" description="DNA methylase N-4/N-6" evidence="3">
    <location>
        <begin position="18"/>
        <end position="92"/>
    </location>
</feature>
<evidence type="ECO:0000256" key="2">
    <source>
        <dbReference type="ARBA" id="ARBA00022679"/>
    </source>
</evidence>
<sequence>SRDPRLQLIFASDNLFVHPGDFWAHIKTTGLDNEGGVPYKNGKKPLKLVTELISSLKCLNDGDIVLDFFAGSATTGEATMIASKNNNVKLNYILVQLPENLEDTYKLASADVKKQIKESMDYLNKLGKPLILTELGKQRIRMSIEKYKTESQVNGFKVFKLNETNIRSWDANFDNLEPALKLALKSIKDDRSVEDILYEILLKYGIELTIHVEEATVEGKRVFVVGAGALMVCLDDGITEQVVKGIAKLKEKLNPESTQVVFKDQGFADSVVKTNVIQILKQYGIDDVKSI</sequence>